<comment type="caution">
    <text evidence="12">The sequence shown here is derived from an EMBL/GenBank/DDBJ whole genome shotgun (WGS) entry which is preliminary data.</text>
</comment>
<feature type="binding site" evidence="11">
    <location>
        <position position="46"/>
    </location>
    <ligand>
        <name>Mg(2+)</name>
        <dbReference type="ChEBI" id="CHEBI:18420"/>
    </ligand>
</feature>
<dbReference type="GO" id="GO:0005525">
    <property type="term" value="F:GTP binding"/>
    <property type="evidence" value="ECO:0007669"/>
    <property type="project" value="UniProtKB-KW"/>
</dbReference>
<dbReference type="PANTHER" id="PTHR10218:SF302">
    <property type="entry name" value="GUANINE NUCLEOTIDE-BINDING PROTEIN ALPHA-5 SUBUNIT"/>
    <property type="match status" value="1"/>
</dbReference>
<dbReference type="InterPro" id="IPR001019">
    <property type="entry name" value="Gprotein_alpha_su"/>
</dbReference>
<dbReference type="GO" id="GO:0007188">
    <property type="term" value="P:adenylate cyclase-modulating G protein-coupled receptor signaling pathway"/>
    <property type="evidence" value="ECO:0007669"/>
    <property type="project" value="TreeGrafter"/>
</dbReference>
<evidence type="ECO:0000256" key="7">
    <source>
        <dbReference type="ARBA" id="ARBA00023139"/>
    </source>
</evidence>
<dbReference type="GO" id="GO:0003924">
    <property type="term" value="F:GTPase activity"/>
    <property type="evidence" value="ECO:0007669"/>
    <property type="project" value="InterPro"/>
</dbReference>
<evidence type="ECO:0000313" key="12">
    <source>
        <dbReference type="EMBL" id="TPP56446.1"/>
    </source>
</evidence>
<feature type="binding site" evidence="10">
    <location>
        <begin position="65"/>
        <end position="69"/>
    </location>
    <ligand>
        <name>GTP</name>
        <dbReference type="ChEBI" id="CHEBI:37565"/>
    </ligand>
</feature>
<keyword evidence="9" id="KW-0449">Lipoprotein</keyword>
<dbReference type="PANTHER" id="PTHR10218">
    <property type="entry name" value="GTP-BINDING PROTEIN ALPHA SUBUNIT"/>
    <property type="match status" value="1"/>
</dbReference>
<evidence type="ECO:0000256" key="4">
    <source>
        <dbReference type="ARBA" id="ARBA00022741"/>
    </source>
</evidence>
<evidence type="ECO:0000256" key="9">
    <source>
        <dbReference type="ARBA" id="ARBA00023288"/>
    </source>
</evidence>
<keyword evidence="4 10" id="KW-0547">Nucleotide-binding</keyword>
<reference evidence="12 13" key="1">
    <citation type="submission" date="2019-04" db="EMBL/GenBank/DDBJ databases">
        <title>Annotation for the trematode Fasciola gigantica.</title>
        <authorList>
            <person name="Choi Y.-J."/>
        </authorList>
    </citation>
    <scope>NUCLEOTIDE SEQUENCE [LARGE SCALE GENOMIC DNA]</scope>
    <source>
        <strain evidence="12">Uganda_cow_1</strain>
    </source>
</reference>
<dbReference type="OrthoDB" id="5817230at2759"/>
<comment type="subunit">
    <text evidence="1">G proteins are composed of 3 units; alpha, beta and gamma. The alpha chain contains the guanine nucleotide binding site.</text>
</comment>
<dbReference type="FunFam" id="3.40.50.300:FF:003800">
    <property type="entry name" value="Guanine nucleotide-binding protein G(k) subunit alpha"/>
    <property type="match status" value="1"/>
</dbReference>
<evidence type="ECO:0000256" key="2">
    <source>
        <dbReference type="ARBA" id="ARBA00022707"/>
    </source>
</evidence>
<keyword evidence="8" id="KW-0807">Transducer</keyword>
<dbReference type="GO" id="GO:0005737">
    <property type="term" value="C:cytoplasm"/>
    <property type="evidence" value="ECO:0007669"/>
    <property type="project" value="TreeGrafter"/>
</dbReference>
<dbReference type="GO" id="GO:0001664">
    <property type="term" value="F:G protein-coupled receptor binding"/>
    <property type="evidence" value="ECO:0007669"/>
    <property type="project" value="TreeGrafter"/>
</dbReference>
<evidence type="ECO:0000256" key="5">
    <source>
        <dbReference type="ARBA" id="ARBA00022842"/>
    </source>
</evidence>
<keyword evidence="7" id="KW-0564">Palmitate</keyword>
<evidence type="ECO:0000313" key="13">
    <source>
        <dbReference type="Proteomes" id="UP000316759"/>
    </source>
</evidence>
<dbReference type="PROSITE" id="PS51882">
    <property type="entry name" value="G_ALPHA"/>
    <property type="match status" value="1"/>
</dbReference>
<dbReference type="AlphaFoldDB" id="A0A504Y778"/>
<keyword evidence="3 11" id="KW-0479">Metal-binding</keyword>
<name>A0A504Y778_FASGI</name>
<dbReference type="GO" id="GO:0005834">
    <property type="term" value="C:heterotrimeric G-protein complex"/>
    <property type="evidence" value="ECO:0007669"/>
    <property type="project" value="TreeGrafter"/>
</dbReference>
<feature type="binding site" evidence="10">
    <location>
        <begin position="40"/>
        <end position="46"/>
    </location>
    <ligand>
        <name>GTP</name>
        <dbReference type="ChEBI" id="CHEBI:37565"/>
    </ligand>
</feature>
<dbReference type="EMBL" id="SUNJ01014508">
    <property type="protein sequence ID" value="TPP56446.1"/>
    <property type="molecule type" value="Genomic_DNA"/>
</dbReference>
<dbReference type="InterPro" id="IPR027417">
    <property type="entry name" value="P-loop_NTPase"/>
</dbReference>
<dbReference type="Pfam" id="PF00503">
    <property type="entry name" value="G-alpha"/>
    <property type="match status" value="1"/>
</dbReference>
<dbReference type="Gene3D" id="3.40.50.300">
    <property type="entry name" value="P-loop containing nucleotide triphosphate hydrolases"/>
    <property type="match status" value="1"/>
</dbReference>
<protein>
    <submittedName>
        <fullName evidence="12">Guanine nucleotide-binding protein G(I) subunit alpha-2</fullName>
    </submittedName>
</protein>
<gene>
    <name evidence="12" type="ORF">FGIG_12531</name>
</gene>
<dbReference type="STRING" id="46835.A0A504Y778"/>
<keyword evidence="6 10" id="KW-0342">GTP-binding</keyword>
<dbReference type="InterPro" id="IPR011025">
    <property type="entry name" value="GproteinA_insert"/>
</dbReference>
<dbReference type="SMART" id="SM00275">
    <property type="entry name" value="G_alpha"/>
    <property type="match status" value="1"/>
</dbReference>
<keyword evidence="13" id="KW-1185">Reference proteome</keyword>
<sequence>MDQLGIQFASDGRMVIIVSYLDALERLSEPGYIPSEQDVLRTRVKTTGIIETRFSFKGLDIKMFDVGGQRTERKKWIHCFEGVTAIIFIVAISEYDLTLAEDQNTVCHMFHADESVAFMGVCSVR</sequence>
<evidence type="ECO:0000256" key="10">
    <source>
        <dbReference type="PIRSR" id="PIRSR601019-1"/>
    </source>
</evidence>
<dbReference type="GO" id="GO:0031683">
    <property type="term" value="F:G-protein beta/gamma-subunit complex binding"/>
    <property type="evidence" value="ECO:0007669"/>
    <property type="project" value="InterPro"/>
</dbReference>
<dbReference type="SUPFAM" id="SSF52540">
    <property type="entry name" value="P-loop containing nucleoside triphosphate hydrolases"/>
    <property type="match status" value="1"/>
</dbReference>
<dbReference type="PRINTS" id="PR00318">
    <property type="entry name" value="GPROTEINA"/>
</dbReference>
<accession>A0A504Y778</accession>
<dbReference type="SUPFAM" id="SSF47895">
    <property type="entry name" value="Transducin (alpha subunit), insertion domain"/>
    <property type="match status" value="1"/>
</dbReference>
<proteinExistence type="predicted"/>
<keyword evidence="5 11" id="KW-0460">Magnesium</keyword>
<evidence type="ECO:0000256" key="1">
    <source>
        <dbReference type="ARBA" id="ARBA00011356"/>
    </source>
</evidence>
<organism evidence="12 13">
    <name type="scientific">Fasciola gigantica</name>
    <name type="common">Giant liver fluke</name>
    <dbReference type="NCBI Taxonomy" id="46835"/>
    <lineage>
        <taxon>Eukaryota</taxon>
        <taxon>Metazoa</taxon>
        <taxon>Spiralia</taxon>
        <taxon>Lophotrochozoa</taxon>
        <taxon>Platyhelminthes</taxon>
        <taxon>Trematoda</taxon>
        <taxon>Digenea</taxon>
        <taxon>Plagiorchiida</taxon>
        <taxon>Echinostomata</taxon>
        <taxon>Echinostomatoidea</taxon>
        <taxon>Fasciolidae</taxon>
        <taxon>Fasciola</taxon>
    </lineage>
</organism>
<evidence type="ECO:0000256" key="8">
    <source>
        <dbReference type="ARBA" id="ARBA00023224"/>
    </source>
</evidence>
<evidence type="ECO:0000256" key="11">
    <source>
        <dbReference type="PIRSR" id="PIRSR601019-2"/>
    </source>
</evidence>
<evidence type="ECO:0000256" key="3">
    <source>
        <dbReference type="ARBA" id="ARBA00022723"/>
    </source>
</evidence>
<evidence type="ECO:0000256" key="6">
    <source>
        <dbReference type="ARBA" id="ARBA00023134"/>
    </source>
</evidence>
<keyword evidence="2" id="KW-0519">Myristate</keyword>
<dbReference type="GO" id="GO:0046872">
    <property type="term" value="F:metal ion binding"/>
    <property type="evidence" value="ECO:0007669"/>
    <property type="project" value="UniProtKB-KW"/>
</dbReference>
<dbReference type="Proteomes" id="UP000316759">
    <property type="component" value="Unassembled WGS sequence"/>
</dbReference>